<evidence type="ECO:0000256" key="7">
    <source>
        <dbReference type="ARBA" id="ARBA00023170"/>
    </source>
</evidence>
<comment type="subcellular location">
    <subcellularLocation>
        <location evidence="1">Membrane</location>
        <topology evidence="1">Multi-pass membrane protein</topology>
    </subcellularLocation>
</comment>
<reference evidence="9" key="1">
    <citation type="submission" date="2021-12" db="EMBL/GenBank/DDBJ databases">
        <authorList>
            <person name="King R."/>
        </authorList>
    </citation>
    <scope>NUCLEOTIDE SEQUENCE</scope>
</reference>
<keyword evidence="10" id="KW-1185">Reference proteome</keyword>
<dbReference type="EMBL" id="OU893338">
    <property type="protein sequence ID" value="CAG9794760.1"/>
    <property type="molecule type" value="Genomic_DNA"/>
</dbReference>
<dbReference type="GO" id="GO:0007165">
    <property type="term" value="P:signal transduction"/>
    <property type="evidence" value="ECO:0007669"/>
    <property type="project" value="UniProtKB-KW"/>
</dbReference>
<keyword evidence="4" id="KW-0552">Olfaction</keyword>
<evidence type="ECO:0000256" key="2">
    <source>
        <dbReference type="ARBA" id="ARBA00022606"/>
    </source>
</evidence>
<evidence type="ECO:0000256" key="1">
    <source>
        <dbReference type="ARBA" id="ARBA00004141"/>
    </source>
</evidence>
<dbReference type="Pfam" id="PF02949">
    <property type="entry name" value="7tm_6"/>
    <property type="match status" value="1"/>
</dbReference>
<dbReference type="GO" id="GO:0016020">
    <property type="term" value="C:membrane"/>
    <property type="evidence" value="ECO:0007669"/>
    <property type="project" value="UniProtKB-SubCell"/>
</dbReference>
<evidence type="ECO:0000313" key="10">
    <source>
        <dbReference type="Proteomes" id="UP001153714"/>
    </source>
</evidence>
<keyword evidence="6" id="KW-0472">Membrane</keyword>
<evidence type="ECO:0000256" key="4">
    <source>
        <dbReference type="ARBA" id="ARBA00022725"/>
    </source>
</evidence>
<dbReference type="GO" id="GO:0004984">
    <property type="term" value="F:olfactory receptor activity"/>
    <property type="evidence" value="ECO:0007669"/>
    <property type="project" value="InterPro"/>
</dbReference>
<accession>A0A9N9RC85</accession>
<sequence length="167" mass="19002">MGYNVPAILPFEYWLPFDPTQSVSCYMTMLTLQAWQAIVTIWLSMGGDLLICTILNHITLQYDLLAAKITKLKYLPIVRQGDPKHTFEKDRPPLPFFEQPPNVRAKIAKAKVCLPGDGFLGAMPKLYRSPSSICYMSIRKERPSVCCQMQLNSLLRDCDIHDSHALQ</sequence>
<keyword evidence="5" id="KW-1133">Transmembrane helix</keyword>
<keyword evidence="3" id="KW-0812">Transmembrane</keyword>
<keyword evidence="8" id="KW-0807">Transducer</keyword>
<dbReference type="InterPro" id="IPR004117">
    <property type="entry name" value="7tm6_olfct_rcpt"/>
</dbReference>
<evidence type="ECO:0000256" key="6">
    <source>
        <dbReference type="ARBA" id="ARBA00023136"/>
    </source>
</evidence>
<protein>
    <submittedName>
        <fullName evidence="9">Uncharacterized protein</fullName>
    </submittedName>
</protein>
<keyword evidence="2" id="KW-0716">Sensory transduction</keyword>
<reference evidence="9" key="2">
    <citation type="submission" date="2022-10" db="EMBL/GenBank/DDBJ databases">
        <authorList>
            <consortium name="ENA_rothamsted_submissions"/>
            <consortium name="culmorum"/>
            <person name="King R."/>
        </authorList>
    </citation>
    <scope>NUCLEOTIDE SEQUENCE</scope>
</reference>
<dbReference type="OrthoDB" id="8122539at2759"/>
<evidence type="ECO:0000313" key="9">
    <source>
        <dbReference type="EMBL" id="CAG9794760.1"/>
    </source>
</evidence>
<dbReference type="AlphaFoldDB" id="A0A9N9RC85"/>
<evidence type="ECO:0000256" key="5">
    <source>
        <dbReference type="ARBA" id="ARBA00022989"/>
    </source>
</evidence>
<keyword evidence="7" id="KW-0675">Receptor</keyword>
<gene>
    <name evidence="9" type="ORF">DIATSA_LOCUS12112</name>
</gene>
<dbReference type="GO" id="GO:0005549">
    <property type="term" value="F:odorant binding"/>
    <property type="evidence" value="ECO:0007669"/>
    <property type="project" value="InterPro"/>
</dbReference>
<dbReference type="Proteomes" id="UP001153714">
    <property type="component" value="Chromosome 7"/>
</dbReference>
<name>A0A9N9RC85_9NEOP</name>
<evidence type="ECO:0000256" key="8">
    <source>
        <dbReference type="ARBA" id="ARBA00023224"/>
    </source>
</evidence>
<evidence type="ECO:0000256" key="3">
    <source>
        <dbReference type="ARBA" id="ARBA00022692"/>
    </source>
</evidence>
<proteinExistence type="predicted"/>
<organism evidence="9 10">
    <name type="scientific">Diatraea saccharalis</name>
    <name type="common">sugarcane borer</name>
    <dbReference type="NCBI Taxonomy" id="40085"/>
    <lineage>
        <taxon>Eukaryota</taxon>
        <taxon>Metazoa</taxon>
        <taxon>Ecdysozoa</taxon>
        <taxon>Arthropoda</taxon>
        <taxon>Hexapoda</taxon>
        <taxon>Insecta</taxon>
        <taxon>Pterygota</taxon>
        <taxon>Neoptera</taxon>
        <taxon>Endopterygota</taxon>
        <taxon>Lepidoptera</taxon>
        <taxon>Glossata</taxon>
        <taxon>Ditrysia</taxon>
        <taxon>Pyraloidea</taxon>
        <taxon>Crambidae</taxon>
        <taxon>Crambinae</taxon>
        <taxon>Diatraea</taxon>
    </lineage>
</organism>